<feature type="compositionally biased region" description="Polar residues" evidence="1">
    <location>
        <begin position="516"/>
        <end position="525"/>
    </location>
</feature>
<feature type="region of interest" description="Disordered" evidence="1">
    <location>
        <begin position="303"/>
        <end position="545"/>
    </location>
</feature>
<accession>A0A8J1U413</accession>
<dbReference type="PANTHER" id="PTHR17571">
    <property type="entry name" value="URINARY PROTEIN RUP /ACROSOMAL PROTEIN SP-10"/>
    <property type="match status" value="1"/>
</dbReference>
<feature type="compositionally biased region" description="Low complexity" evidence="1">
    <location>
        <begin position="382"/>
        <end position="402"/>
    </location>
</feature>
<evidence type="ECO:0000313" key="4">
    <source>
        <dbReference type="Proteomes" id="UP000749559"/>
    </source>
</evidence>
<comment type="caution">
    <text evidence="3">The sequence shown here is derived from an EMBL/GenBank/DDBJ whole genome shotgun (WGS) entry which is preliminary data.</text>
</comment>
<evidence type="ECO:0000313" key="3">
    <source>
        <dbReference type="EMBL" id="CAH1792157.1"/>
    </source>
</evidence>
<organism evidence="3 4">
    <name type="scientific">Owenia fusiformis</name>
    <name type="common">Polychaete worm</name>
    <dbReference type="NCBI Taxonomy" id="6347"/>
    <lineage>
        <taxon>Eukaryota</taxon>
        <taxon>Metazoa</taxon>
        <taxon>Spiralia</taxon>
        <taxon>Lophotrochozoa</taxon>
        <taxon>Annelida</taxon>
        <taxon>Polychaeta</taxon>
        <taxon>Sedentaria</taxon>
        <taxon>Canalipalpata</taxon>
        <taxon>Sabellida</taxon>
        <taxon>Oweniida</taxon>
        <taxon>Oweniidae</taxon>
        <taxon>Owenia</taxon>
    </lineage>
</organism>
<evidence type="ECO:0000256" key="2">
    <source>
        <dbReference type="SAM" id="SignalP"/>
    </source>
</evidence>
<feature type="compositionally biased region" description="Low complexity" evidence="1">
    <location>
        <begin position="347"/>
        <end position="372"/>
    </location>
</feature>
<dbReference type="Proteomes" id="UP000749559">
    <property type="component" value="Unassembled WGS sequence"/>
</dbReference>
<feature type="compositionally biased region" description="Low complexity" evidence="1">
    <location>
        <begin position="496"/>
        <end position="512"/>
    </location>
</feature>
<dbReference type="Gene3D" id="2.60.40.10">
    <property type="entry name" value="Immunoglobulins"/>
    <property type="match status" value="1"/>
</dbReference>
<dbReference type="InterPro" id="IPR013783">
    <property type="entry name" value="Ig-like_fold"/>
</dbReference>
<dbReference type="InterPro" id="IPR052671">
    <property type="entry name" value="Acrosomal_SP-10-like"/>
</dbReference>
<dbReference type="InterPro" id="IPR036179">
    <property type="entry name" value="Ig-like_dom_sf"/>
</dbReference>
<feature type="chain" id="PRO_5043893651" evidence="2">
    <location>
        <begin position="23"/>
        <end position="650"/>
    </location>
</feature>
<dbReference type="AlphaFoldDB" id="A0A8J1U413"/>
<keyword evidence="4" id="KW-1185">Reference proteome</keyword>
<feature type="signal peptide" evidence="2">
    <location>
        <begin position="1"/>
        <end position="22"/>
    </location>
</feature>
<proteinExistence type="predicted"/>
<keyword evidence="2" id="KW-0732">Signal</keyword>
<dbReference type="SUPFAM" id="SSF48726">
    <property type="entry name" value="Immunoglobulin"/>
    <property type="match status" value="1"/>
</dbReference>
<feature type="compositionally biased region" description="Basic and acidic residues" evidence="1">
    <location>
        <begin position="526"/>
        <end position="545"/>
    </location>
</feature>
<protein>
    <submittedName>
        <fullName evidence="3">Uncharacterized protein</fullName>
    </submittedName>
</protein>
<sequence length="650" mass="71468">MEFFHILKAIVISLILVSHVVSDNSHHENFIKVDPMIVVRLNTDAVIPCTSTSENTTVDKNTKYRFFTYEYGDTNQIRIELLSNDKYTVKDSSLLIHQFQYNDVGWYECDIINEDANETVKIPVEGIFTSCDFNTDFCDFEKDESVNWLRRFTPMDNTKRPDLHDLCSKTFVNKIIGNDSKPSYYIYIEAEPDKVMRDPTPYLRSPLFPVLEHECGLYLKVQFETYSNDTFWIKHTNPTSFNGGKQISTAFHGPMPRFLEFTAKPNPPSKKYDDNIYFVLDKIEIRIARDAWVKGDIFMKGTGVCNSTDETESPIHDESTTTESKTTGQTADDTEIMTTESPKVGTETKTTESTIGGTETKTTESTTGGTETKTSESKIVDTEPTTKTTAGTEAKTTESAGTEAKKTESAGTEAKTTESAGTEAKTTESAGTEAKTTESAGTEAKTTESAGTEAKTTESAGTEAKTTESAGTEAKTTESVGTEAKTTESEIDETEPTTTETTGGTDATTPEAPIDDTTTTEATQPEDSKDVDTKRQVKDSTTKGVNEKDIEDQLLDLISDQIHPKDNATSISKVTDNATAILYNGEDTEEEINDFNAGCKQYFTVTTESSTTTTESSTTTTARAGGGKPVQTYYNILLFLCSTIYAIIGI</sequence>
<evidence type="ECO:0000256" key="1">
    <source>
        <dbReference type="SAM" id="MobiDB-lite"/>
    </source>
</evidence>
<name>A0A8J1U413_OWEFU</name>
<dbReference type="PANTHER" id="PTHR17571:SF34">
    <property type="entry name" value="ACROSOMAL PROTEIN SP-10"/>
    <property type="match status" value="1"/>
</dbReference>
<dbReference type="EMBL" id="CAIIXF020000008">
    <property type="protein sequence ID" value="CAH1792157.1"/>
    <property type="molecule type" value="Genomic_DNA"/>
</dbReference>
<gene>
    <name evidence="3" type="ORF">OFUS_LOCUS17170</name>
</gene>
<feature type="compositionally biased region" description="Polar residues" evidence="1">
    <location>
        <begin position="328"/>
        <end position="341"/>
    </location>
</feature>
<reference evidence="3" key="1">
    <citation type="submission" date="2022-03" db="EMBL/GenBank/DDBJ databases">
        <authorList>
            <person name="Martin C."/>
        </authorList>
    </citation>
    <scope>NUCLEOTIDE SEQUENCE</scope>
</reference>